<evidence type="ECO:0000313" key="2">
    <source>
        <dbReference type="Proteomes" id="UP000237347"/>
    </source>
</evidence>
<gene>
    <name evidence="1" type="primary">SGR6_1</name>
    <name evidence="1" type="ORF">CFP56_019567</name>
</gene>
<keyword evidence="2" id="KW-1185">Reference proteome</keyword>
<dbReference type="PANTHER" id="PTHR23120:SF0">
    <property type="entry name" value="MAESTRO HEAT-LIKE REPEAT FAMILY MEMBER 1"/>
    <property type="match status" value="1"/>
</dbReference>
<protein>
    <submittedName>
        <fullName evidence="1">Protein shoot gravitropism 6</fullName>
    </submittedName>
</protein>
<dbReference type="PANTHER" id="PTHR23120">
    <property type="entry name" value="MAESTRO-RELATED HEAT DOMAIN-CONTAINING"/>
    <property type="match status" value="1"/>
</dbReference>
<sequence>MYLPCSADTNSEVRKVSAQILDQLFSISLSLPRPAASKFSVGIVLSYGALSSLEDVIAILRSVILSRNSFLLLPSMVSHQLYVIKSSSQLRGAIQAVVEFVTKRGHEPVKIDVSRFSYLKISVVLKDFRILELCHILNFLNISSLSENTSSKIVFNDVLATAGRDVVAKDISRLPGGWSMQDAFYISYICFTVRKLLLLDIYFILSVTLPAFSQHTVLSSLFLEHVIFVLSQPPILRGDSRKGENSSHLVDGQMKDDVLQAAIFALNAFFRGGGTVGKKAIEQSYASVLAELTLQLGSFHGLVSTGQYEPLRGGLSLYYLVELSSFTFLIAV</sequence>
<dbReference type="GO" id="GO:0005737">
    <property type="term" value="C:cytoplasm"/>
    <property type="evidence" value="ECO:0007669"/>
    <property type="project" value="TreeGrafter"/>
</dbReference>
<proteinExistence type="predicted"/>
<name>A0AAW0KGC9_QUESU</name>
<comment type="caution">
    <text evidence="1">The sequence shown here is derived from an EMBL/GenBank/DDBJ whole genome shotgun (WGS) entry which is preliminary data.</text>
</comment>
<dbReference type="InterPro" id="IPR045206">
    <property type="entry name" value="Maestro_heat-like_prot"/>
</dbReference>
<organism evidence="1 2">
    <name type="scientific">Quercus suber</name>
    <name type="common">Cork oak</name>
    <dbReference type="NCBI Taxonomy" id="58331"/>
    <lineage>
        <taxon>Eukaryota</taxon>
        <taxon>Viridiplantae</taxon>
        <taxon>Streptophyta</taxon>
        <taxon>Embryophyta</taxon>
        <taxon>Tracheophyta</taxon>
        <taxon>Spermatophyta</taxon>
        <taxon>Magnoliopsida</taxon>
        <taxon>eudicotyledons</taxon>
        <taxon>Gunneridae</taxon>
        <taxon>Pentapetalae</taxon>
        <taxon>rosids</taxon>
        <taxon>fabids</taxon>
        <taxon>Fagales</taxon>
        <taxon>Fagaceae</taxon>
        <taxon>Quercus</taxon>
    </lineage>
</organism>
<reference evidence="1 2" key="1">
    <citation type="journal article" date="2018" name="Sci. Data">
        <title>The draft genome sequence of cork oak.</title>
        <authorList>
            <person name="Ramos A.M."/>
            <person name="Usie A."/>
            <person name="Barbosa P."/>
            <person name="Barros P.M."/>
            <person name="Capote T."/>
            <person name="Chaves I."/>
            <person name="Simoes F."/>
            <person name="Abreu I."/>
            <person name="Carrasquinho I."/>
            <person name="Faro C."/>
            <person name="Guimaraes J.B."/>
            <person name="Mendonca D."/>
            <person name="Nobrega F."/>
            <person name="Rodrigues L."/>
            <person name="Saibo N.J.M."/>
            <person name="Varela M.C."/>
            <person name="Egas C."/>
            <person name="Matos J."/>
            <person name="Miguel C.M."/>
            <person name="Oliveira M.M."/>
            <person name="Ricardo C.P."/>
            <person name="Goncalves S."/>
        </authorList>
    </citation>
    <scope>NUCLEOTIDE SEQUENCE [LARGE SCALE GENOMIC DNA]</scope>
    <source>
        <strain evidence="2">cv. HL8</strain>
    </source>
</reference>
<dbReference type="EMBL" id="PKMF04000305">
    <property type="protein sequence ID" value="KAK7838488.1"/>
    <property type="molecule type" value="Genomic_DNA"/>
</dbReference>
<accession>A0AAW0KGC9</accession>
<dbReference type="Proteomes" id="UP000237347">
    <property type="component" value="Unassembled WGS sequence"/>
</dbReference>
<dbReference type="AlphaFoldDB" id="A0AAW0KGC9"/>
<evidence type="ECO:0000313" key="1">
    <source>
        <dbReference type="EMBL" id="KAK7838488.1"/>
    </source>
</evidence>